<keyword evidence="2" id="KW-0812">Transmembrane</keyword>
<gene>
    <name evidence="3" type="ORF">ACFFF6_09185</name>
</gene>
<evidence type="ECO:0000313" key="3">
    <source>
        <dbReference type="EMBL" id="MFC0674127.1"/>
    </source>
</evidence>
<feature type="compositionally biased region" description="Polar residues" evidence="1">
    <location>
        <begin position="1"/>
        <end position="11"/>
    </location>
</feature>
<keyword evidence="4" id="KW-1185">Reference proteome</keyword>
<evidence type="ECO:0000256" key="1">
    <source>
        <dbReference type="SAM" id="MobiDB-lite"/>
    </source>
</evidence>
<proteinExistence type="predicted"/>
<dbReference type="RefSeq" id="WP_376980061.1">
    <property type="nucleotide sequence ID" value="NZ_JBHLSV010000009.1"/>
</dbReference>
<accession>A0ABV6RCL6</accession>
<name>A0ABV6RCL6_9MICO</name>
<evidence type="ECO:0000256" key="2">
    <source>
        <dbReference type="SAM" id="Phobius"/>
    </source>
</evidence>
<reference evidence="3 4" key="1">
    <citation type="submission" date="2024-09" db="EMBL/GenBank/DDBJ databases">
        <authorList>
            <person name="Sun Q."/>
            <person name="Mori K."/>
        </authorList>
    </citation>
    <scope>NUCLEOTIDE SEQUENCE [LARGE SCALE GENOMIC DNA]</scope>
    <source>
        <strain evidence="3 4">CICC 10874</strain>
    </source>
</reference>
<dbReference type="Proteomes" id="UP001589793">
    <property type="component" value="Unassembled WGS sequence"/>
</dbReference>
<sequence>MNSEQPSTTVASPAASRREPHVTSEGNGLISSIILATVLFVLFAGGFYVMSLYTVAWYLFVVGLGMSIVSLFITFSVIPKYLT</sequence>
<dbReference type="EMBL" id="JBHLSV010000009">
    <property type="protein sequence ID" value="MFC0674127.1"/>
    <property type="molecule type" value="Genomic_DNA"/>
</dbReference>
<feature type="region of interest" description="Disordered" evidence="1">
    <location>
        <begin position="1"/>
        <end position="25"/>
    </location>
</feature>
<organism evidence="3 4">
    <name type="scientific">Brachybacterium hainanense</name>
    <dbReference type="NCBI Taxonomy" id="1541174"/>
    <lineage>
        <taxon>Bacteria</taxon>
        <taxon>Bacillati</taxon>
        <taxon>Actinomycetota</taxon>
        <taxon>Actinomycetes</taxon>
        <taxon>Micrococcales</taxon>
        <taxon>Dermabacteraceae</taxon>
        <taxon>Brachybacterium</taxon>
    </lineage>
</organism>
<comment type="caution">
    <text evidence="3">The sequence shown here is derived from an EMBL/GenBank/DDBJ whole genome shotgun (WGS) entry which is preliminary data.</text>
</comment>
<protein>
    <submittedName>
        <fullName evidence="3">Uncharacterized protein</fullName>
    </submittedName>
</protein>
<evidence type="ECO:0000313" key="4">
    <source>
        <dbReference type="Proteomes" id="UP001589793"/>
    </source>
</evidence>
<keyword evidence="2" id="KW-1133">Transmembrane helix</keyword>
<feature type="transmembrane region" description="Helical" evidence="2">
    <location>
        <begin position="55"/>
        <end position="78"/>
    </location>
</feature>
<feature type="transmembrane region" description="Helical" evidence="2">
    <location>
        <begin position="27"/>
        <end position="49"/>
    </location>
</feature>
<keyword evidence="2" id="KW-0472">Membrane</keyword>